<dbReference type="EMBL" id="CAJGYO010000001">
    <property type="protein sequence ID" value="CAD6202428.1"/>
    <property type="molecule type" value="Genomic_DNA"/>
</dbReference>
<accession>A0A811M6V5</accession>
<evidence type="ECO:0000256" key="1">
    <source>
        <dbReference type="SAM" id="MobiDB-lite"/>
    </source>
</evidence>
<comment type="caution">
    <text evidence="2">The sequence shown here is derived from an EMBL/GenBank/DDBJ whole genome shotgun (WGS) entry which is preliminary data.</text>
</comment>
<organism evidence="2 3">
    <name type="scientific">Miscanthus lutarioriparius</name>
    <dbReference type="NCBI Taxonomy" id="422564"/>
    <lineage>
        <taxon>Eukaryota</taxon>
        <taxon>Viridiplantae</taxon>
        <taxon>Streptophyta</taxon>
        <taxon>Embryophyta</taxon>
        <taxon>Tracheophyta</taxon>
        <taxon>Spermatophyta</taxon>
        <taxon>Magnoliopsida</taxon>
        <taxon>Liliopsida</taxon>
        <taxon>Poales</taxon>
        <taxon>Poaceae</taxon>
        <taxon>PACMAD clade</taxon>
        <taxon>Panicoideae</taxon>
        <taxon>Andropogonodae</taxon>
        <taxon>Andropogoneae</taxon>
        <taxon>Saccharinae</taxon>
        <taxon>Miscanthus</taxon>
    </lineage>
</organism>
<dbReference type="AlphaFoldDB" id="A0A811M6V5"/>
<feature type="region of interest" description="Disordered" evidence="1">
    <location>
        <begin position="1"/>
        <end position="20"/>
    </location>
</feature>
<evidence type="ECO:0000313" key="2">
    <source>
        <dbReference type="EMBL" id="CAD6202428.1"/>
    </source>
</evidence>
<feature type="compositionally biased region" description="Low complexity" evidence="1">
    <location>
        <begin position="1"/>
        <end position="18"/>
    </location>
</feature>
<keyword evidence="3" id="KW-1185">Reference proteome</keyword>
<name>A0A811M6V5_9POAL</name>
<reference evidence="2" key="1">
    <citation type="submission" date="2020-10" db="EMBL/GenBank/DDBJ databases">
        <authorList>
            <person name="Han B."/>
            <person name="Lu T."/>
            <person name="Zhao Q."/>
            <person name="Huang X."/>
            <person name="Zhao Y."/>
        </authorList>
    </citation>
    <scope>NUCLEOTIDE SEQUENCE</scope>
</reference>
<dbReference type="Proteomes" id="UP000604825">
    <property type="component" value="Unassembled WGS sequence"/>
</dbReference>
<protein>
    <submittedName>
        <fullName evidence="2">Uncharacterized protein</fullName>
    </submittedName>
</protein>
<proteinExistence type="predicted"/>
<gene>
    <name evidence="2" type="ORF">NCGR_LOCUS717</name>
</gene>
<evidence type="ECO:0000313" key="3">
    <source>
        <dbReference type="Proteomes" id="UP000604825"/>
    </source>
</evidence>
<sequence length="111" mass="11156">MAASSSGRSSSSPSLPAPLVVGKAPLVGTSAPVVPLQKKEDPSAAPVVTLVPLSVADATSTRVDLIVLSSDSEDEVDWEALAAEDEVDWGALAVEDDDDVNSGGSGSPARN</sequence>